<dbReference type="Proteomes" id="UP000515981">
    <property type="component" value="Chromosome"/>
</dbReference>
<dbReference type="PANTHER" id="PTHR34825:SF1">
    <property type="entry name" value="AAA-ATPASE-LIKE DOMAIN-CONTAINING PROTEIN"/>
    <property type="match status" value="1"/>
</dbReference>
<dbReference type="InterPro" id="IPR018631">
    <property type="entry name" value="AAA-ATPase-like_dom"/>
</dbReference>
<name>A0A7G9FX51_9FIRM</name>
<dbReference type="SUPFAM" id="SSF52540">
    <property type="entry name" value="P-loop containing nucleoside triphosphate hydrolases"/>
    <property type="match status" value="1"/>
</dbReference>
<dbReference type="RefSeq" id="WP_249326495.1">
    <property type="nucleotide sequence ID" value="NZ_CP060633.1"/>
</dbReference>
<dbReference type="InterPro" id="IPR027417">
    <property type="entry name" value="P-loop_NTPase"/>
</dbReference>
<organism evidence="2 3">
    <name type="scientific">Simiaoa sunii</name>
    <dbReference type="NCBI Taxonomy" id="2763672"/>
    <lineage>
        <taxon>Bacteria</taxon>
        <taxon>Bacillati</taxon>
        <taxon>Bacillota</taxon>
        <taxon>Clostridia</taxon>
        <taxon>Lachnospirales</taxon>
        <taxon>Lachnospiraceae</taxon>
        <taxon>Simiaoa</taxon>
    </lineage>
</organism>
<dbReference type="Pfam" id="PF08011">
    <property type="entry name" value="PDDEXK_9"/>
    <property type="match status" value="1"/>
</dbReference>
<evidence type="ECO:0000259" key="1">
    <source>
        <dbReference type="Pfam" id="PF09820"/>
    </source>
</evidence>
<feature type="domain" description="AAA-ATPase-like" evidence="1">
    <location>
        <begin position="68"/>
        <end position="292"/>
    </location>
</feature>
<evidence type="ECO:0000313" key="2">
    <source>
        <dbReference type="EMBL" id="QNM03133.1"/>
    </source>
</evidence>
<keyword evidence="3" id="KW-1185">Reference proteome</keyword>
<accession>A0A7G9FX51</accession>
<evidence type="ECO:0000313" key="3">
    <source>
        <dbReference type="Proteomes" id="UP000515981"/>
    </source>
</evidence>
<proteinExistence type="predicted"/>
<sequence length="619" mass="71035">MKSSEQFAIEWNRSKRAINDLCNKGKIPGAIKEGRKWLIPDDAVRPVDKRVSSGKYAKKKAANNKSLPIGISDYVRAQADYYYVDKTLLIKEFLDQKPLVSLFTRPRRFGKTLNMDMLRVFFEISEEDTSKYFENKAIWRCGEEYRRQQGQYPVVFLTFKDVKFDSWKATLDKIKDLLQEEFGRHQEIADSDRLAEYEKTYFAKIINGEASEVDLTVSLAKLSQMLTKHYGKAPIIIIDEYDTPIQEGYSKDFYDEIIGFMRNFFSEAFKDNKNLTYGFLTGILRIAQESIFSGLNNLTVNSVMDEKYDQFFGFTASEVRDMLEYYGALDKEAELKDWYDGYLFGSTEIYNPWSVINYISKGCIPQAYWVNTGKNEILEDVLKVATDDITERLYSLLQGERVIAQIDQNVVYRSLSEDPANIYSLLLVAGYLKTPKKELQADGSYLCEVSIPNREIAAVYKSEILSHLLQIGAITRTTANKIAESLYANDYKKLQKAIAEYMDKSISFYDAGAEGFYHGLVLGLIALMDNQYKIKSNRESGDGRYDISLFPREGRYPGIIMELKWKKDLSADELSGLADEALIQIDEKRYDAEMKEDGIQDILKFGIAFSGKKVSVKTK</sequence>
<dbReference type="EMBL" id="CP060633">
    <property type="protein sequence ID" value="QNM03133.1"/>
    <property type="molecule type" value="Genomic_DNA"/>
</dbReference>
<dbReference type="KEGG" id="ssun:H9Q77_03010"/>
<dbReference type="AlphaFoldDB" id="A0A7G9FX51"/>
<gene>
    <name evidence="2" type="ORF">H9Q77_03010</name>
</gene>
<dbReference type="Pfam" id="PF09820">
    <property type="entry name" value="AAA-ATPase_like"/>
    <property type="match status" value="1"/>
</dbReference>
<protein>
    <submittedName>
        <fullName evidence="2">AAA family ATPase</fullName>
    </submittedName>
</protein>
<dbReference type="PANTHER" id="PTHR34825">
    <property type="entry name" value="CONSERVED PROTEIN, WITH A WEAK D-GALACTARATE DEHYDRATASE/ALTRONATE HYDROLASE DOMAIN"/>
    <property type="match status" value="1"/>
</dbReference>
<dbReference type="InterPro" id="IPR012547">
    <property type="entry name" value="PDDEXK_9"/>
</dbReference>
<reference evidence="2 3" key="1">
    <citation type="submission" date="2020-08" db="EMBL/GenBank/DDBJ databases">
        <authorList>
            <person name="Liu C."/>
            <person name="Sun Q."/>
        </authorList>
    </citation>
    <scope>NUCLEOTIDE SEQUENCE [LARGE SCALE GENOMIC DNA]</scope>
    <source>
        <strain evidence="2 3">NSJ-8</strain>
    </source>
</reference>